<keyword evidence="1" id="KW-0732">Signal</keyword>
<dbReference type="EMBL" id="CAJPVJ010041633">
    <property type="protein sequence ID" value="CAG2182004.1"/>
    <property type="molecule type" value="Genomic_DNA"/>
</dbReference>
<dbReference type="SUPFAM" id="SSF56112">
    <property type="entry name" value="Protein kinase-like (PK-like)"/>
    <property type="match status" value="1"/>
</dbReference>
<reference evidence="2" key="1">
    <citation type="submission" date="2020-11" db="EMBL/GenBank/DDBJ databases">
        <authorList>
            <person name="Tran Van P."/>
        </authorList>
    </citation>
    <scope>NUCLEOTIDE SEQUENCE</scope>
</reference>
<dbReference type="Gene3D" id="3.90.1200.10">
    <property type="match status" value="1"/>
</dbReference>
<feature type="non-terminal residue" evidence="2">
    <location>
        <position position="53"/>
    </location>
</feature>
<feature type="signal peptide" evidence="1">
    <location>
        <begin position="1"/>
        <end position="19"/>
    </location>
</feature>
<dbReference type="OrthoDB" id="3649325at2759"/>
<gene>
    <name evidence="2" type="ORF">ONB1V03_LOCUS21425</name>
</gene>
<dbReference type="Proteomes" id="UP000728032">
    <property type="component" value="Unassembled WGS sequence"/>
</dbReference>
<evidence type="ECO:0000313" key="3">
    <source>
        <dbReference type="Proteomes" id="UP000728032"/>
    </source>
</evidence>
<evidence type="ECO:0000313" key="2">
    <source>
        <dbReference type="EMBL" id="CAD7664867.1"/>
    </source>
</evidence>
<dbReference type="InterPro" id="IPR011009">
    <property type="entry name" value="Kinase-like_dom_sf"/>
</dbReference>
<organism evidence="2">
    <name type="scientific">Oppiella nova</name>
    <dbReference type="NCBI Taxonomy" id="334625"/>
    <lineage>
        <taxon>Eukaryota</taxon>
        <taxon>Metazoa</taxon>
        <taxon>Ecdysozoa</taxon>
        <taxon>Arthropoda</taxon>
        <taxon>Chelicerata</taxon>
        <taxon>Arachnida</taxon>
        <taxon>Acari</taxon>
        <taxon>Acariformes</taxon>
        <taxon>Sarcoptiformes</taxon>
        <taxon>Oribatida</taxon>
        <taxon>Brachypylina</taxon>
        <taxon>Oppioidea</taxon>
        <taxon>Oppiidae</taxon>
        <taxon>Oppiella</taxon>
    </lineage>
</organism>
<keyword evidence="3" id="KW-1185">Reference proteome</keyword>
<sequence length="53" mass="6579">DYFALASHLLWWVWGILKARTSRLRYGYWENARDRLQAYHKHKEQVLRDYGLQ</sequence>
<accession>A0A7R9MQW5</accession>
<evidence type="ECO:0000256" key="1">
    <source>
        <dbReference type="SAM" id="SignalP"/>
    </source>
</evidence>
<protein>
    <submittedName>
        <fullName evidence="2">Uncharacterized protein</fullName>
    </submittedName>
</protein>
<dbReference type="AlphaFoldDB" id="A0A7R9MQW5"/>
<dbReference type="EMBL" id="OC956458">
    <property type="protein sequence ID" value="CAD7664867.1"/>
    <property type="molecule type" value="Genomic_DNA"/>
</dbReference>
<proteinExistence type="predicted"/>
<name>A0A7R9MQW5_9ACAR</name>
<feature type="chain" id="PRO_5036403654" evidence="1">
    <location>
        <begin position="20"/>
        <end position="53"/>
    </location>
</feature>